<gene>
    <name evidence="1" type="ORF">ACFO0A_01140</name>
</gene>
<protein>
    <submittedName>
        <fullName evidence="1">Uncharacterized protein</fullName>
    </submittedName>
</protein>
<keyword evidence="2" id="KW-1185">Reference proteome</keyword>
<comment type="caution">
    <text evidence="1">The sequence shown here is derived from an EMBL/GenBank/DDBJ whole genome shotgun (WGS) entry which is preliminary data.</text>
</comment>
<dbReference type="EMBL" id="JBHSDR010000003">
    <property type="protein sequence ID" value="MFC4293655.1"/>
    <property type="molecule type" value="Genomic_DNA"/>
</dbReference>
<evidence type="ECO:0000313" key="2">
    <source>
        <dbReference type="Proteomes" id="UP001595828"/>
    </source>
</evidence>
<proteinExistence type="predicted"/>
<reference evidence="2" key="1">
    <citation type="journal article" date="2019" name="Int. J. Syst. Evol. Microbiol.">
        <title>The Global Catalogue of Microorganisms (GCM) 10K type strain sequencing project: providing services to taxonomists for standard genome sequencing and annotation.</title>
        <authorList>
            <consortium name="The Broad Institute Genomics Platform"/>
            <consortium name="The Broad Institute Genome Sequencing Center for Infectious Disease"/>
            <person name="Wu L."/>
            <person name="Ma J."/>
        </authorList>
    </citation>
    <scope>NUCLEOTIDE SEQUENCE [LARGE SCALE GENOMIC DNA]</scope>
    <source>
        <strain evidence="2">CGMCC 1.12989</strain>
    </source>
</reference>
<accession>A0ABV8RK37</accession>
<dbReference type="RefSeq" id="WP_379537144.1">
    <property type="nucleotide sequence ID" value="NZ_JBHSDR010000003.1"/>
</dbReference>
<name>A0ABV8RK37_9SPHN</name>
<sequence>MATASGFSGNLTYADIADLSAGTPLVAKVQVRKVARLKPAQAPGLRAGMARVYIEGRTSALLIGEGLGESIRFLADVPLTPKGDLPKLRKAETIVFARAVPERPGEIQLVAPDGMIAWSQPVEDRVRGILRELVAPGAAPAIIGVREAAHVRGNLVGEGETQIFLATPSGQPVSISVLRRPEAPPTWGVSLGEIVDQAAVPPTRDTLTWYRLACFLPNGVTPSTVLPGDDIDRRRAAEDYRYVRGELGACPRNRPEAYRR</sequence>
<evidence type="ECO:0000313" key="1">
    <source>
        <dbReference type="EMBL" id="MFC4293655.1"/>
    </source>
</evidence>
<dbReference type="Proteomes" id="UP001595828">
    <property type="component" value="Unassembled WGS sequence"/>
</dbReference>
<organism evidence="1 2">
    <name type="scientific">Novosphingobium tardum</name>
    <dbReference type="NCBI Taxonomy" id="1538021"/>
    <lineage>
        <taxon>Bacteria</taxon>
        <taxon>Pseudomonadati</taxon>
        <taxon>Pseudomonadota</taxon>
        <taxon>Alphaproteobacteria</taxon>
        <taxon>Sphingomonadales</taxon>
        <taxon>Sphingomonadaceae</taxon>
        <taxon>Novosphingobium</taxon>
    </lineage>
</organism>